<keyword evidence="2" id="KW-1133">Transmembrane helix</keyword>
<keyword evidence="2" id="KW-0812">Transmembrane</keyword>
<dbReference type="EMBL" id="CABWIH010000022">
    <property type="protein sequence ID" value="VWL89019.1"/>
    <property type="molecule type" value="Genomic_DNA"/>
</dbReference>
<dbReference type="PANTHER" id="PTHR46333">
    <property type="entry name" value="CYTOKINESIS PROTEIN 3"/>
    <property type="match status" value="1"/>
</dbReference>
<evidence type="ECO:0000259" key="3">
    <source>
        <dbReference type="SMART" id="SM00460"/>
    </source>
</evidence>
<reference evidence="4 5" key="1">
    <citation type="submission" date="2019-10" db="EMBL/GenBank/DDBJ databases">
        <authorList>
            <person name="Wolf R A."/>
        </authorList>
    </citation>
    <scope>NUCLEOTIDE SEQUENCE [LARGE SCALE GENOMIC DNA]</scope>
    <source>
        <strain evidence="4">Collinsella_aerofaciens_AK_138A</strain>
    </source>
</reference>
<dbReference type="InterPro" id="IPR052557">
    <property type="entry name" value="CAP/Cytokinesis_protein"/>
</dbReference>
<dbReference type="SMART" id="SM00460">
    <property type="entry name" value="TGc"/>
    <property type="match status" value="1"/>
</dbReference>
<name>A0A5K1IM42_9ACTN</name>
<sequence>MSEKASKGRKPVRPGTPVPPAGAATSPAADEEKPVEEQGAVASDGAATGGAFGEAAPDFNDYGGKPKKRHRVLKVAAIVLVVWLAFTGVRFFIEFGPFRQQAAQLSMGDAYSDNLSPDKYDLQTPQRDLEPDHEFDFELDDGVDLGLENIGDEATGDYQIADATGSARVFADGALTEEIPIQVTQVNDDGKNELQVEPTFVTCRDKSKDLDDVNGDDVFHKDTLKGAWGRWYGFGGYYLVRYIGSDGKKLEKPQVTYFTVQDDVNAPENQFAAPQNLQFAVQDDGGLGISWDKVDGAKKYKVYMKTVDPTVSDPSQGVELSLLATTTDTKINTLDYDPESKDSQQRAADDAAKWGDAGASNYHQNYQFDDLVIGDDEDAVYYNREKVKQGAQGLEVAYAPTKDKVKATSITVVAVGDGSDDQQSPFQFKSINNLLSQIPVKDAINVNSDWAQQAPDSRADPKAYLAHRLITYVTMADGTAASIVNDIDVSKMTSTDSSMIEGADESDPSTWSKRSYTRLEIPYKVRNTLITSTFTLDGTDWPGGADEIEKAADEQLTAMAKANPAVGSPQRANFDNDVDWAAIQKSTKAVSEPADVPYPVSGSSDYVKFVASNIMAGNMYLDITKYATQAGAPDITDVVEEACAQNPMTMVWPGGMSVNERTEGDKVTVALYINGLNAEGEDNDIPALNKKREETYKVIKQIVADAVQDGMSDADKVKALDAALSNRLFYDWDSYYLNSGQGDKADVDPMDVWKHRGYAAYELLDDNRVVCSGYAAIFKACADEAGVKSLYVTGTVPPQPGSNNNGHAWNLVNVDGTWKVVDVTWDDTDQGDNQSDGQYLMLDQKDPKLDGRVYDKDALLDSVVEDYVDPSRLAA</sequence>
<dbReference type="SUPFAM" id="SSF54001">
    <property type="entry name" value="Cysteine proteinases"/>
    <property type="match status" value="1"/>
</dbReference>
<dbReference type="PANTHER" id="PTHR46333:SF2">
    <property type="entry name" value="CYTOKINESIS PROTEIN 3"/>
    <property type="match status" value="1"/>
</dbReference>
<dbReference type="AlphaFoldDB" id="A0A5K1IM42"/>
<dbReference type="Gene3D" id="2.60.40.10">
    <property type="entry name" value="Immunoglobulins"/>
    <property type="match status" value="1"/>
</dbReference>
<feature type="transmembrane region" description="Helical" evidence="2">
    <location>
        <begin position="72"/>
        <end position="93"/>
    </location>
</feature>
<dbReference type="Proteomes" id="UP000330807">
    <property type="component" value="Unassembled WGS sequence"/>
</dbReference>
<dbReference type="Gene3D" id="3.10.620.30">
    <property type="match status" value="1"/>
</dbReference>
<dbReference type="GO" id="GO:0005975">
    <property type="term" value="P:carbohydrate metabolic process"/>
    <property type="evidence" value="ECO:0007669"/>
    <property type="project" value="UniProtKB-ARBA"/>
</dbReference>
<proteinExistence type="predicted"/>
<dbReference type="InterPro" id="IPR038765">
    <property type="entry name" value="Papain-like_cys_pep_sf"/>
</dbReference>
<dbReference type="Pfam" id="PF01841">
    <property type="entry name" value="Transglut_core"/>
    <property type="match status" value="1"/>
</dbReference>
<evidence type="ECO:0000256" key="2">
    <source>
        <dbReference type="SAM" id="Phobius"/>
    </source>
</evidence>
<organism evidence="4 5">
    <name type="scientific">Collinsella aerofaciens</name>
    <dbReference type="NCBI Taxonomy" id="74426"/>
    <lineage>
        <taxon>Bacteria</taxon>
        <taxon>Bacillati</taxon>
        <taxon>Actinomycetota</taxon>
        <taxon>Coriobacteriia</taxon>
        <taxon>Coriobacteriales</taxon>
        <taxon>Coriobacteriaceae</taxon>
        <taxon>Collinsella</taxon>
    </lineage>
</organism>
<dbReference type="InterPro" id="IPR002931">
    <property type="entry name" value="Transglutaminase-like"/>
</dbReference>
<evidence type="ECO:0000256" key="1">
    <source>
        <dbReference type="SAM" id="MobiDB-lite"/>
    </source>
</evidence>
<feature type="region of interest" description="Disordered" evidence="1">
    <location>
        <begin position="1"/>
        <end position="49"/>
    </location>
</feature>
<dbReference type="GO" id="GO:0005737">
    <property type="term" value="C:cytoplasm"/>
    <property type="evidence" value="ECO:0007669"/>
    <property type="project" value="TreeGrafter"/>
</dbReference>
<feature type="domain" description="Transglutaminase-like" evidence="3">
    <location>
        <begin position="763"/>
        <end position="825"/>
    </location>
</feature>
<keyword evidence="2" id="KW-0472">Membrane</keyword>
<protein>
    <recommendedName>
        <fullName evidence="3">Transglutaminase-like domain-containing protein</fullName>
    </recommendedName>
</protein>
<evidence type="ECO:0000313" key="5">
    <source>
        <dbReference type="Proteomes" id="UP000330807"/>
    </source>
</evidence>
<accession>A0A5K1IM42</accession>
<dbReference type="InterPro" id="IPR013783">
    <property type="entry name" value="Ig-like_fold"/>
</dbReference>
<evidence type="ECO:0000313" key="4">
    <source>
        <dbReference type="EMBL" id="VWL89019.1"/>
    </source>
</evidence>
<gene>
    <name evidence="4" type="ORF">LMKDKBCB_01095</name>
</gene>
<dbReference type="RefSeq" id="WP_156062865.1">
    <property type="nucleotide sequence ID" value="NZ_CABWIH010000022.1"/>
</dbReference>